<sequence length="200" mass="20731">MSIRAPRTLTLLALAAALTATAAAPAVAASPSGDEPRITSTSSLTGTGRMDYPVPGNDIRVTVDARSSYGPGHFPVRSEGTFRISHRTDAMNGEPASDHWGEFAVGCLTTGGPVATVTGRLVRTDHGGPWEKAGYLKRHVRMGVSFYVADVANGNGGPSRIGLSGGAEKGELPLKKCMAPAPDATVVAGGYTLKDRMPTR</sequence>
<proteinExistence type="predicted"/>
<evidence type="ECO:0000313" key="3">
    <source>
        <dbReference type="EMBL" id="AZQ74005.1"/>
    </source>
</evidence>
<organism evidence="3 4">
    <name type="scientific">Streptomyces luteoverticillatus</name>
    <name type="common">Streptoverticillium luteoverticillatus</name>
    <dbReference type="NCBI Taxonomy" id="66425"/>
    <lineage>
        <taxon>Bacteria</taxon>
        <taxon>Bacillati</taxon>
        <taxon>Actinomycetota</taxon>
        <taxon>Actinomycetes</taxon>
        <taxon>Kitasatosporales</taxon>
        <taxon>Streptomycetaceae</taxon>
        <taxon>Streptomyces</taxon>
    </lineage>
</organism>
<keyword evidence="2" id="KW-0732">Signal</keyword>
<evidence type="ECO:0000256" key="2">
    <source>
        <dbReference type="SAM" id="SignalP"/>
    </source>
</evidence>
<name>A0A3Q9G2K7_STRLT</name>
<evidence type="ECO:0000313" key="4">
    <source>
        <dbReference type="Proteomes" id="UP000267900"/>
    </source>
</evidence>
<gene>
    <name evidence="3" type="ORF">EKH77_24755</name>
</gene>
<dbReference type="AlphaFoldDB" id="A0A3Q9G2K7"/>
<dbReference type="EMBL" id="CP034587">
    <property type="protein sequence ID" value="AZQ74005.1"/>
    <property type="molecule type" value="Genomic_DNA"/>
</dbReference>
<keyword evidence="4" id="KW-1185">Reference proteome</keyword>
<dbReference type="OrthoDB" id="3538439at2"/>
<dbReference type="Proteomes" id="UP000267900">
    <property type="component" value="Chromosome"/>
</dbReference>
<evidence type="ECO:0000256" key="1">
    <source>
        <dbReference type="SAM" id="MobiDB-lite"/>
    </source>
</evidence>
<dbReference type="RefSeq" id="WP_126916508.1">
    <property type="nucleotide sequence ID" value="NZ_CP034587.1"/>
</dbReference>
<accession>A0A3Q9G2K7</accession>
<feature type="signal peptide" evidence="2">
    <location>
        <begin position="1"/>
        <end position="28"/>
    </location>
</feature>
<feature type="region of interest" description="Disordered" evidence="1">
    <location>
        <begin position="26"/>
        <end position="55"/>
    </location>
</feature>
<feature type="chain" id="PRO_5018724262" description="Repetin" evidence="2">
    <location>
        <begin position="29"/>
        <end position="200"/>
    </location>
</feature>
<evidence type="ECO:0008006" key="5">
    <source>
        <dbReference type="Google" id="ProtNLM"/>
    </source>
</evidence>
<protein>
    <recommendedName>
        <fullName evidence="5">Repetin</fullName>
    </recommendedName>
</protein>
<reference evidence="3 4" key="1">
    <citation type="submission" date="2018-12" db="EMBL/GenBank/DDBJ databases">
        <title>The whole draft genome of Streptomyce luteoverticillatus CGMCC 15060.</title>
        <authorList>
            <person name="Feng Z."/>
            <person name="Chen G."/>
            <person name="Zhang J."/>
            <person name="Zhu H."/>
            <person name="Yu X."/>
            <person name="Zhang W."/>
            <person name="Zhang X."/>
        </authorList>
    </citation>
    <scope>NUCLEOTIDE SEQUENCE [LARGE SCALE GENOMIC DNA]</scope>
    <source>
        <strain evidence="3 4">CGMCC 15060</strain>
    </source>
</reference>